<accession>A0A1A8BIC6</accession>
<protein>
    <submittedName>
        <fullName evidence="1">Uncharacterized protein</fullName>
    </submittedName>
</protein>
<dbReference type="EMBL" id="HADZ01003411">
    <property type="protein sequence ID" value="SBP67352.1"/>
    <property type="molecule type" value="Transcribed_RNA"/>
</dbReference>
<feature type="non-terminal residue" evidence="1">
    <location>
        <position position="1"/>
    </location>
</feature>
<proteinExistence type="predicted"/>
<gene>
    <name evidence="1" type="primary">Nfu_g_1_000361</name>
</gene>
<sequence>LFLTTFSCEAWPAVTHSHLCVAGAIIPTVRTGMLTLHSPESIRAVFLA</sequence>
<organism evidence="1">
    <name type="scientific">Nothobranchius kadleci</name>
    <name type="common">African annual killifish</name>
    <dbReference type="NCBI Taxonomy" id="1051664"/>
    <lineage>
        <taxon>Eukaryota</taxon>
        <taxon>Metazoa</taxon>
        <taxon>Chordata</taxon>
        <taxon>Craniata</taxon>
        <taxon>Vertebrata</taxon>
        <taxon>Euteleostomi</taxon>
        <taxon>Actinopterygii</taxon>
        <taxon>Neopterygii</taxon>
        <taxon>Teleostei</taxon>
        <taxon>Neoteleostei</taxon>
        <taxon>Acanthomorphata</taxon>
        <taxon>Ovalentaria</taxon>
        <taxon>Atherinomorphae</taxon>
        <taxon>Cyprinodontiformes</taxon>
        <taxon>Nothobranchiidae</taxon>
        <taxon>Nothobranchius</taxon>
    </lineage>
</organism>
<name>A0A1A8BIC6_NOTKA</name>
<reference evidence="1" key="1">
    <citation type="submission" date="2016-05" db="EMBL/GenBank/DDBJ databases">
        <authorList>
            <person name="Lavstsen T."/>
            <person name="Jespersen J.S."/>
        </authorList>
    </citation>
    <scope>NUCLEOTIDE SEQUENCE</scope>
    <source>
        <tissue evidence="1">Brain</tissue>
    </source>
</reference>
<dbReference type="AlphaFoldDB" id="A0A1A8BIC6"/>
<evidence type="ECO:0000313" key="1">
    <source>
        <dbReference type="EMBL" id="SBP67352.1"/>
    </source>
</evidence>
<reference evidence="1" key="2">
    <citation type="submission" date="2016-06" db="EMBL/GenBank/DDBJ databases">
        <title>The genome of a short-lived fish provides insights into sex chromosome evolution and the genetic control of aging.</title>
        <authorList>
            <person name="Reichwald K."/>
            <person name="Felder M."/>
            <person name="Petzold A."/>
            <person name="Koch P."/>
            <person name="Groth M."/>
            <person name="Platzer M."/>
        </authorList>
    </citation>
    <scope>NUCLEOTIDE SEQUENCE</scope>
    <source>
        <tissue evidence="1">Brain</tissue>
    </source>
</reference>